<evidence type="ECO:0000313" key="2">
    <source>
        <dbReference type="Proteomes" id="UP000434172"/>
    </source>
</evidence>
<comment type="caution">
    <text evidence="1">The sequence shown here is derived from an EMBL/GenBank/DDBJ whole genome shotgun (WGS) entry which is preliminary data.</text>
</comment>
<reference evidence="1 2" key="1">
    <citation type="submission" date="2019-12" db="EMBL/GenBank/DDBJ databases">
        <title>A genome sequence resource for the geographically widespread anthracnose pathogen Colletotrichum asianum.</title>
        <authorList>
            <person name="Meng Y."/>
        </authorList>
    </citation>
    <scope>NUCLEOTIDE SEQUENCE [LARGE SCALE GENOMIC DNA]</scope>
    <source>
        <strain evidence="1 2">ICMP 18580</strain>
    </source>
</reference>
<protein>
    <submittedName>
        <fullName evidence="1">Uncharacterized protein</fullName>
    </submittedName>
</protein>
<dbReference type="EMBL" id="WOWK01000190">
    <property type="protein sequence ID" value="KAF0315692.1"/>
    <property type="molecule type" value="Genomic_DNA"/>
</dbReference>
<dbReference type="AlphaFoldDB" id="A0A8H3VZS7"/>
<dbReference type="CDD" id="cd22952">
    <property type="entry name" value="ART10-like"/>
    <property type="match status" value="1"/>
</dbReference>
<proteinExistence type="predicted"/>
<keyword evidence="2" id="KW-1185">Reference proteome</keyword>
<dbReference type="OrthoDB" id="5206208at2759"/>
<sequence length="310" mass="33537">MGSPPDNWWEQIFKRSSQIAQAAGTLKEGKHCFPLSLCFPHSTADPHCETICLPPSTGINTAGLKVTVAYVLKVKIQRQGILRFNTVKKAELLFRPLPQFRVISPTIGDCSCTSSIAAEELETPQPLAQVRSTLPAYSPSLQLKMTIPAPPVLNPHKPLALALEVSVQPDLMQRLGPISLRNLVLRLRTTTAVCVGQSSREDVRHDPICGIVGDIPIAPVEGQNGFSLDPGIWKSHVVPLVSPTFGSSVLSIRHALEVICGFSTGTHKRIQCLRTGVEVIIADAEFNDPPPAYAMINGIEELACSSSDDL</sequence>
<name>A0A8H3VZS7_9PEZI</name>
<organism evidence="1 2">
    <name type="scientific">Colletotrichum asianum</name>
    <dbReference type="NCBI Taxonomy" id="702518"/>
    <lineage>
        <taxon>Eukaryota</taxon>
        <taxon>Fungi</taxon>
        <taxon>Dikarya</taxon>
        <taxon>Ascomycota</taxon>
        <taxon>Pezizomycotina</taxon>
        <taxon>Sordariomycetes</taxon>
        <taxon>Hypocreomycetidae</taxon>
        <taxon>Glomerellales</taxon>
        <taxon>Glomerellaceae</taxon>
        <taxon>Colletotrichum</taxon>
        <taxon>Colletotrichum gloeosporioides species complex</taxon>
    </lineage>
</organism>
<accession>A0A8H3VZS7</accession>
<evidence type="ECO:0000313" key="1">
    <source>
        <dbReference type="EMBL" id="KAF0315692.1"/>
    </source>
</evidence>
<dbReference type="Proteomes" id="UP000434172">
    <property type="component" value="Unassembled WGS sequence"/>
</dbReference>
<gene>
    <name evidence="1" type="ORF">GQ607_017082</name>
</gene>